<accession>A0A914QTI5</accession>
<proteinExistence type="predicted"/>
<name>A0A914QTI5_9BILA</name>
<evidence type="ECO:0000313" key="2">
    <source>
        <dbReference type="Proteomes" id="UP000887578"/>
    </source>
</evidence>
<organism evidence="2 3">
    <name type="scientific">Panagrolaimus davidi</name>
    <dbReference type="NCBI Taxonomy" id="227884"/>
    <lineage>
        <taxon>Eukaryota</taxon>
        <taxon>Metazoa</taxon>
        <taxon>Ecdysozoa</taxon>
        <taxon>Nematoda</taxon>
        <taxon>Chromadorea</taxon>
        <taxon>Rhabditida</taxon>
        <taxon>Tylenchina</taxon>
        <taxon>Panagrolaimomorpha</taxon>
        <taxon>Panagrolaimoidea</taxon>
        <taxon>Panagrolaimidae</taxon>
        <taxon>Panagrolaimus</taxon>
    </lineage>
</organism>
<protein>
    <submittedName>
        <fullName evidence="3">Uncharacterized protein</fullName>
    </submittedName>
</protein>
<evidence type="ECO:0000256" key="1">
    <source>
        <dbReference type="SAM" id="MobiDB-lite"/>
    </source>
</evidence>
<evidence type="ECO:0000313" key="3">
    <source>
        <dbReference type="WBParaSite" id="PDA_v2.g6858.t1"/>
    </source>
</evidence>
<keyword evidence="2" id="KW-1185">Reference proteome</keyword>
<dbReference type="AlphaFoldDB" id="A0A914QTI5"/>
<dbReference type="Proteomes" id="UP000887578">
    <property type="component" value="Unplaced"/>
</dbReference>
<feature type="compositionally biased region" description="Polar residues" evidence="1">
    <location>
        <begin position="171"/>
        <end position="182"/>
    </location>
</feature>
<feature type="region of interest" description="Disordered" evidence="1">
    <location>
        <begin position="162"/>
        <end position="182"/>
    </location>
</feature>
<sequence length="182" mass="19426">MGKKEGYKRCHARASNANAIFCFESTAETTFINFGGNDDSRCLYDFRNSGPTVFVNATNAPRSFEVISRLIQPFEYQKEDDTVPAAISSKLLSGDTVSSASLPYKKTNQASTSDKTVCCLPAAASNGSNVPINSGVSSIDRSGGATGTISLIDSKEVNVQHQSFREDNGDQDSGNGQSFSVQ</sequence>
<dbReference type="WBParaSite" id="PDA_v2.g6858.t1">
    <property type="protein sequence ID" value="PDA_v2.g6858.t1"/>
    <property type="gene ID" value="PDA_v2.g6858"/>
</dbReference>
<reference evidence="3" key="1">
    <citation type="submission" date="2022-11" db="UniProtKB">
        <authorList>
            <consortium name="WormBaseParasite"/>
        </authorList>
    </citation>
    <scope>IDENTIFICATION</scope>
</reference>